<dbReference type="EMBL" id="GBRH01196425">
    <property type="protein sequence ID" value="JAE01471.1"/>
    <property type="molecule type" value="Transcribed_RNA"/>
</dbReference>
<accession>A0A0A9EU99</accession>
<dbReference type="AlphaFoldDB" id="A0A0A9EU99"/>
<name>A0A0A9EU99_ARUDO</name>
<proteinExistence type="predicted"/>
<sequence>MFPNVEGVVNISSSGLDDPNLTALATFF</sequence>
<reference evidence="1" key="1">
    <citation type="submission" date="2014-09" db="EMBL/GenBank/DDBJ databases">
        <authorList>
            <person name="Magalhaes I.L.F."/>
            <person name="Oliveira U."/>
            <person name="Santos F.R."/>
            <person name="Vidigal T.H.D.A."/>
            <person name="Brescovit A.D."/>
            <person name="Santos A.J."/>
        </authorList>
    </citation>
    <scope>NUCLEOTIDE SEQUENCE</scope>
    <source>
        <tissue evidence="1">Shoot tissue taken approximately 20 cm above the soil surface</tissue>
    </source>
</reference>
<reference evidence="1" key="2">
    <citation type="journal article" date="2015" name="Data Brief">
        <title>Shoot transcriptome of the giant reed, Arundo donax.</title>
        <authorList>
            <person name="Barrero R.A."/>
            <person name="Guerrero F.D."/>
            <person name="Moolhuijzen P."/>
            <person name="Goolsby J.A."/>
            <person name="Tidwell J."/>
            <person name="Bellgard S.E."/>
            <person name="Bellgard M.I."/>
        </authorList>
    </citation>
    <scope>NUCLEOTIDE SEQUENCE</scope>
    <source>
        <tissue evidence="1">Shoot tissue taken approximately 20 cm above the soil surface</tissue>
    </source>
</reference>
<organism evidence="1">
    <name type="scientific">Arundo donax</name>
    <name type="common">Giant reed</name>
    <name type="synonym">Donax arundinaceus</name>
    <dbReference type="NCBI Taxonomy" id="35708"/>
    <lineage>
        <taxon>Eukaryota</taxon>
        <taxon>Viridiplantae</taxon>
        <taxon>Streptophyta</taxon>
        <taxon>Embryophyta</taxon>
        <taxon>Tracheophyta</taxon>
        <taxon>Spermatophyta</taxon>
        <taxon>Magnoliopsida</taxon>
        <taxon>Liliopsida</taxon>
        <taxon>Poales</taxon>
        <taxon>Poaceae</taxon>
        <taxon>PACMAD clade</taxon>
        <taxon>Arundinoideae</taxon>
        <taxon>Arundineae</taxon>
        <taxon>Arundo</taxon>
    </lineage>
</organism>
<evidence type="ECO:0000313" key="1">
    <source>
        <dbReference type="EMBL" id="JAE01471.1"/>
    </source>
</evidence>
<protein>
    <submittedName>
        <fullName evidence="1">Uncharacterized protein</fullName>
    </submittedName>
</protein>